<name>X1JYX5_9ZZZZ</name>
<gene>
    <name evidence="2" type="ORF">S06H3_04911</name>
</gene>
<dbReference type="SUPFAM" id="SSF47413">
    <property type="entry name" value="lambda repressor-like DNA-binding domains"/>
    <property type="match status" value="1"/>
</dbReference>
<dbReference type="CDD" id="cd01392">
    <property type="entry name" value="HTH_LacI"/>
    <property type="match status" value="1"/>
</dbReference>
<dbReference type="PROSITE" id="PS00356">
    <property type="entry name" value="HTH_LACI_1"/>
    <property type="match status" value="1"/>
</dbReference>
<protein>
    <recommendedName>
        <fullName evidence="1">HTH lacI-type domain-containing protein</fullName>
    </recommendedName>
</protein>
<feature type="non-terminal residue" evidence="2">
    <location>
        <position position="36"/>
    </location>
</feature>
<dbReference type="PRINTS" id="PR00036">
    <property type="entry name" value="HTHLACI"/>
</dbReference>
<sequence length="36" mass="3876">MITIKDVAKEAGVSIATVSHVINSTRYVSDELSKNV</sequence>
<dbReference type="Gene3D" id="1.10.260.40">
    <property type="entry name" value="lambda repressor-like DNA-binding domains"/>
    <property type="match status" value="1"/>
</dbReference>
<dbReference type="Pfam" id="PF00356">
    <property type="entry name" value="LacI"/>
    <property type="match status" value="1"/>
</dbReference>
<dbReference type="SMART" id="SM00354">
    <property type="entry name" value="HTH_LACI"/>
    <property type="match status" value="1"/>
</dbReference>
<organism evidence="2">
    <name type="scientific">marine sediment metagenome</name>
    <dbReference type="NCBI Taxonomy" id="412755"/>
    <lineage>
        <taxon>unclassified sequences</taxon>
        <taxon>metagenomes</taxon>
        <taxon>ecological metagenomes</taxon>
    </lineage>
</organism>
<feature type="domain" description="HTH lacI-type" evidence="1">
    <location>
        <begin position="2"/>
        <end position="36"/>
    </location>
</feature>
<accession>X1JYX5</accession>
<dbReference type="GO" id="GO:0006355">
    <property type="term" value="P:regulation of DNA-templated transcription"/>
    <property type="evidence" value="ECO:0007669"/>
    <property type="project" value="InterPro"/>
</dbReference>
<proteinExistence type="predicted"/>
<comment type="caution">
    <text evidence="2">The sequence shown here is derived from an EMBL/GenBank/DDBJ whole genome shotgun (WGS) entry which is preliminary data.</text>
</comment>
<evidence type="ECO:0000259" key="1">
    <source>
        <dbReference type="PROSITE" id="PS50932"/>
    </source>
</evidence>
<dbReference type="InterPro" id="IPR000843">
    <property type="entry name" value="HTH_LacI"/>
</dbReference>
<reference evidence="2" key="1">
    <citation type="journal article" date="2014" name="Front. Microbiol.">
        <title>High frequency of phylogenetically diverse reductive dehalogenase-homologous genes in deep subseafloor sedimentary metagenomes.</title>
        <authorList>
            <person name="Kawai M."/>
            <person name="Futagami T."/>
            <person name="Toyoda A."/>
            <person name="Takaki Y."/>
            <person name="Nishi S."/>
            <person name="Hori S."/>
            <person name="Arai W."/>
            <person name="Tsubouchi T."/>
            <person name="Morono Y."/>
            <person name="Uchiyama I."/>
            <person name="Ito T."/>
            <person name="Fujiyama A."/>
            <person name="Inagaki F."/>
            <person name="Takami H."/>
        </authorList>
    </citation>
    <scope>NUCLEOTIDE SEQUENCE</scope>
    <source>
        <strain evidence="2">Expedition CK06-06</strain>
    </source>
</reference>
<dbReference type="EMBL" id="BARV01001766">
    <property type="protein sequence ID" value="GAH99926.1"/>
    <property type="molecule type" value="Genomic_DNA"/>
</dbReference>
<evidence type="ECO:0000313" key="2">
    <source>
        <dbReference type="EMBL" id="GAH99926.1"/>
    </source>
</evidence>
<dbReference type="AlphaFoldDB" id="X1JYX5"/>
<dbReference type="GO" id="GO:0003677">
    <property type="term" value="F:DNA binding"/>
    <property type="evidence" value="ECO:0007669"/>
    <property type="project" value="InterPro"/>
</dbReference>
<dbReference type="InterPro" id="IPR010982">
    <property type="entry name" value="Lambda_DNA-bd_dom_sf"/>
</dbReference>
<dbReference type="PROSITE" id="PS50932">
    <property type="entry name" value="HTH_LACI_2"/>
    <property type="match status" value="1"/>
</dbReference>